<organism evidence="2 3">
    <name type="scientific">Lentilactobacillus curieae</name>
    <dbReference type="NCBI Taxonomy" id="1138822"/>
    <lineage>
        <taxon>Bacteria</taxon>
        <taxon>Bacillati</taxon>
        <taxon>Bacillota</taxon>
        <taxon>Bacilli</taxon>
        <taxon>Lactobacillales</taxon>
        <taxon>Lactobacillaceae</taxon>
        <taxon>Lentilactobacillus</taxon>
    </lineage>
</organism>
<evidence type="ECO:0000313" key="3">
    <source>
        <dbReference type="Proteomes" id="UP000030361"/>
    </source>
</evidence>
<dbReference type="OrthoDB" id="9796381at2"/>
<dbReference type="EMBL" id="CP018906">
    <property type="protein sequence ID" value="AQW21472.1"/>
    <property type="molecule type" value="Genomic_DNA"/>
</dbReference>
<sequence>MAQVYIRAATPNDVPDVMKIIDEAKAFLKSYGSPQWQDGHPNEEMINADIENKIAYVLIVEGHVAGYSALSFTADPNYDGIYDGQWQNNSDKYAVIHRSAISANYRGQHLTNFLFSNLISRTLAEGIHNIRIDTHPMNKPMQHLVGSFGFVKRGKVDVDDQIDPVRDAFELNL</sequence>
<protein>
    <submittedName>
        <fullName evidence="2">N-acetyltransferase</fullName>
    </submittedName>
</protein>
<dbReference type="Pfam" id="PF00583">
    <property type="entry name" value="Acetyltransf_1"/>
    <property type="match status" value="1"/>
</dbReference>
<dbReference type="KEGG" id="lcu:PL11_005750"/>
<dbReference type="PROSITE" id="PS51186">
    <property type="entry name" value="GNAT"/>
    <property type="match status" value="1"/>
</dbReference>
<evidence type="ECO:0000313" key="2">
    <source>
        <dbReference type="EMBL" id="AQW21472.1"/>
    </source>
</evidence>
<feature type="domain" description="N-acetyltransferase" evidence="1">
    <location>
        <begin position="4"/>
        <end position="173"/>
    </location>
</feature>
<accession>A0A1S6QIN5</accession>
<gene>
    <name evidence="2" type="ORF">PL11_005750</name>
</gene>
<keyword evidence="2" id="KW-0808">Transferase</keyword>
<dbReference type="RefSeq" id="WP_035167934.1">
    <property type="nucleotide sequence ID" value="NZ_CP018906.1"/>
</dbReference>
<dbReference type="InterPro" id="IPR016181">
    <property type="entry name" value="Acyl_CoA_acyltransferase"/>
</dbReference>
<dbReference type="Proteomes" id="UP000030361">
    <property type="component" value="Chromosome"/>
</dbReference>
<dbReference type="InterPro" id="IPR000182">
    <property type="entry name" value="GNAT_dom"/>
</dbReference>
<name>A0A1S6QIN5_9LACO</name>
<dbReference type="AlphaFoldDB" id="A0A1S6QIN5"/>
<dbReference type="SUPFAM" id="SSF55729">
    <property type="entry name" value="Acyl-CoA N-acyltransferases (Nat)"/>
    <property type="match status" value="1"/>
</dbReference>
<dbReference type="GO" id="GO:0016747">
    <property type="term" value="F:acyltransferase activity, transferring groups other than amino-acyl groups"/>
    <property type="evidence" value="ECO:0007669"/>
    <property type="project" value="InterPro"/>
</dbReference>
<dbReference type="Gene3D" id="3.40.630.30">
    <property type="match status" value="1"/>
</dbReference>
<dbReference type="eggNOG" id="COG0456">
    <property type="taxonomic scope" value="Bacteria"/>
</dbReference>
<reference evidence="2 3" key="1">
    <citation type="journal article" date="2015" name="Genome Announc.">
        <title>Genome Sequence of Lactobacillus curieae CCTCC M 2011381T, a Novel Producer of Gamma-aminobutyric Acid.</title>
        <authorList>
            <person name="Wang Y."/>
            <person name="Wang Y."/>
            <person name="Lang C."/>
            <person name="Wei D."/>
            <person name="Xu P."/>
            <person name="Xie J."/>
        </authorList>
    </citation>
    <scope>NUCLEOTIDE SEQUENCE [LARGE SCALE GENOMIC DNA]</scope>
    <source>
        <strain evidence="2 3">CCTCC M 2011381</strain>
    </source>
</reference>
<evidence type="ECO:0000259" key="1">
    <source>
        <dbReference type="PROSITE" id="PS51186"/>
    </source>
</evidence>
<proteinExistence type="predicted"/>
<keyword evidence="3" id="KW-1185">Reference proteome</keyword>